<name>A0A7D5T7E1_9EURY</name>
<dbReference type="Pfam" id="PF02826">
    <property type="entry name" value="2-Hacid_dh_C"/>
    <property type="match status" value="1"/>
</dbReference>
<evidence type="ECO:0000313" key="8">
    <source>
        <dbReference type="Proteomes" id="UP000509667"/>
    </source>
</evidence>
<dbReference type="GeneID" id="56079606"/>
<evidence type="ECO:0000256" key="4">
    <source>
        <dbReference type="RuleBase" id="RU003719"/>
    </source>
</evidence>
<evidence type="ECO:0000256" key="2">
    <source>
        <dbReference type="ARBA" id="ARBA00023002"/>
    </source>
</evidence>
<dbReference type="PANTHER" id="PTHR42789">
    <property type="entry name" value="D-ISOMER SPECIFIC 2-HYDROXYACID DEHYDROGENASE FAMILY PROTEIN (AFU_ORTHOLOGUE AFUA_6G10090)"/>
    <property type="match status" value="1"/>
</dbReference>
<evidence type="ECO:0000259" key="5">
    <source>
        <dbReference type="Pfam" id="PF00389"/>
    </source>
</evidence>
<dbReference type="InterPro" id="IPR050857">
    <property type="entry name" value="D-2-hydroxyacid_DH"/>
</dbReference>
<dbReference type="InterPro" id="IPR006139">
    <property type="entry name" value="D-isomer_2_OHA_DH_cat_dom"/>
</dbReference>
<dbReference type="SUPFAM" id="SSF52283">
    <property type="entry name" value="Formate/glycerate dehydrogenase catalytic domain-like"/>
    <property type="match status" value="1"/>
</dbReference>
<protein>
    <submittedName>
        <fullName evidence="7">Hydroxyacid dehydrogenase</fullName>
    </submittedName>
</protein>
<dbReference type="SUPFAM" id="SSF51735">
    <property type="entry name" value="NAD(P)-binding Rossmann-fold domains"/>
    <property type="match status" value="1"/>
</dbReference>
<dbReference type="EMBL" id="CP058910">
    <property type="protein sequence ID" value="QLH78893.1"/>
    <property type="molecule type" value="Genomic_DNA"/>
</dbReference>
<dbReference type="Gene3D" id="3.40.50.720">
    <property type="entry name" value="NAD(P)-binding Rossmann-like Domain"/>
    <property type="match status" value="2"/>
</dbReference>
<dbReference type="GO" id="GO:0016616">
    <property type="term" value="F:oxidoreductase activity, acting on the CH-OH group of donors, NAD or NADP as acceptor"/>
    <property type="evidence" value="ECO:0007669"/>
    <property type="project" value="InterPro"/>
</dbReference>
<dbReference type="GO" id="GO:0051287">
    <property type="term" value="F:NAD binding"/>
    <property type="evidence" value="ECO:0007669"/>
    <property type="project" value="InterPro"/>
</dbReference>
<keyword evidence="8" id="KW-1185">Reference proteome</keyword>
<evidence type="ECO:0000256" key="3">
    <source>
        <dbReference type="ARBA" id="ARBA00023027"/>
    </source>
</evidence>
<dbReference type="OrthoDB" id="34275at2157"/>
<dbReference type="KEGG" id="hrr:HZS55_17045"/>
<accession>A0A7D5T7E1</accession>
<keyword evidence="3" id="KW-0520">NAD</keyword>
<dbReference type="Pfam" id="PF00389">
    <property type="entry name" value="2-Hacid_dh"/>
    <property type="match status" value="1"/>
</dbReference>
<organism evidence="7 8">
    <name type="scientific">Halosimplex rubrum</name>
    <dbReference type="NCBI Taxonomy" id="869889"/>
    <lineage>
        <taxon>Archaea</taxon>
        <taxon>Methanobacteriati</taxon>
        <taxon>Methanobacteriota</taxon>
        <taxon>Stenosarchaea group</taxon>
        <taxon>Halobacteria</taxon>
        <taxon>Halobacteriales</taxon>
        <taxon>Haloarculaceae</taxon>
        <taxon>Halosimplex</taxon>
    </lineage>
</organism>
<feature type="domain" description="D-isomer specific 2-hydroxyacid dehydrogenase catalytic" evidence="5">
    <location>
        <begin position="22"/>
        <end position="316"/>
    </location>
</feature>
<sequence>MDALVTLPPGDLRESFFPPDLRARLESLGTVEWADRSISESDLVDRIDGVDALVTGWESPRVTAEVVEAAADLGLVAHTGGSVAPVVAEAVYDAGVAVVSANDVMADHTAEHALALLLGHLRSVPSLDRSMAEGAWDPGGPDIRTLHDAEVGLVGLGTIGRKLLDHLASFEPDVTVYDPYVEPAALSAWPFASLGDLDAALDSAVVSIHAARTDETVGMVDADGLARVPDGGLLLNTARAEIVEEAAFLSELRAGRIAAALDVYHEEPLPTDHELRDLENVVATPHVGGSQIRPPLTAAVLDDIERWRDGGSLDHRIPREQWATMTR</sequence>
<dbReference type="CDD" id="cd12167">
    <property type="entry name" value="2-Hacid_dh_8"/>
    <property type="match status" value="1"/>
</dbReference>
<dbReference type="AlphaFoldDB" id="A0A7D5T7E1"/>
<comment type="similarity">
    <text evidence="1 4">Belongs to the D-isomer specific 2-hydroxyacid dehydrogenase family.</text>
</comment>
<gene>
    <name evidence="7" type="ORF">HZS55_17045</name>
</gene>
<feature type="domain" description="D-isomer specific 2-hydroxyacid dehydrogenase NAD-binding" evidence="6">
    <location>
        <begin position="114"/>
        <end position="288"/>
    </location>
</feature>
<dbReference type="Proteomes" id="UP000509667">
    <property type="component" value="Chromosome"/>
</dbReference>
<dbReference type="RefSeq" id="WP_179908771.1">
    <property type="nucleotide sequence ID" value="NZ_CP058910.1"/>
</dbReference>
<evidence type="ECO:0000259" key="6">
    <source>
        <dbReference type="Pfam" id="PF02826"/>
    </source>
</evidence>
<dbReference type="InterPro" id="IPR036291">
    <property type="entry name" value="NAD(P)-bd_dom_sf"/>
</dbReference>
<proteinExistence type="inferred from homology"/>
<keyword evidence="2 4" id="KW-0560">Oxidoreductase</keyword>
<evidence type="ECO:0000256" key="1">
    <source>
        <dbReference type="ARBA" id="ARBA00005854"/>
    </source>
</evidence>
<dbReference type="InterPro" id="IPR006140">
    <property type="entry name" value="D-isomer_DH_NAD-bd"/>
</dbReference>
<evidence type="ECO:0000313" key="7">
    <source>
        <dbReference type="EMBL" id="QLH78893.1"/>
    </source>
</evidence>
<reference evidence="7 8" key="1">
    <citation type="submission" date="2020-07" db="EMBL/GenBank/DDBJ databases">
        <title>Halosimplex pelagicum sp. nov. and Halosimplex rubrum sp. nov., isolated from salted brown alga Laminaria, and emended description of the genus Halosimplex.</title>
        <authorList>
            <person name="Cui H."/>
        </authorList>
    </citation>
    <scope>NUCLEOTIDE SEQUENCE [LARGE SCALE GENOMIC DNA]</scope>
    <source>
        <strain evidence="7 8">R27</strain>
    </source>
</reference>
<dbReference type="PANTHER" id="PTHR42789:SF1">
    <property type="entry name" value="D-ISOMER SPECIFIC 2-HYDROXYACID DEHYDROGENASE FAMILY PROTEIN (AFU_ORTHOLOGUE AFUA_6G10090)"/>
    <property type="match status" value="1"/>
</dbReference>